<name>A0A7W1XCV4_9BACL</name>
<dbReference type="OrthoDB" id="9766496at2"/>
<dbReference type="CDD" id="cd01127">
    <property type="entry name" value="TrwB_TraG_TraD_VirD4"/>
    <property type="match status" value="1"/>
</dbReference>
<protein>
    <submittedName>
        <fullName evidence="7">Type IV secretory system conjugative DNA transfer family protein</fullName>
    </submittedName>
</protein>
<dbReference type="GO" id="GO:0005886">
    <property type="term" value="C:plasma membrane"/>
    <property type="evidence" value="ECO:0007669"/>
    <property type="project" value="UniProtKB-SubCell"/>
</dbReference>
<evidence type="ECO:0000256" key="6">
    <source>
        <dbReference type="ARBA" id="ARBA00023136"/>
    </source>
</evidence>
<keyword evidence="6" id="KW-0472">Membrane</keyword>
<comment type="caution">
    <text evidence="7">The sequence shown here is derived from an EMBL/GenBank/DDBJ whole genome shotgun (WGS) entry which is preliminary data.</text>
</comment>
<keyword evidence="8" id="KW-1185">Reference proteome</keyword>
<keyword evidence="4" id="KW-0812">Transmembrane</keyword>
<dbReference type="PANTHER" id="PTHR37937">
    <property type="entry name" value="CONJUGATIVE TRANSFER: DNA TRANSPORT"/>
    <property type="match status" value="1"/>
</dbReference>
<keyword evidence="3" id="KW-1003">Cell membrane</keyword>
<evidence type="ECO:0000256" key="3">
    <source>
        <dbReference type="ARBA" id="ARBA00022475"/>
    </source>
</evidence>
<dbReference type="Gene3D" id="3.40.50.300">
    <property type="entry name" value="P-loop containing nucleotide triphosphate hydrolases"/>
    <property type="match status" value="2"/>
</dbReference>
<dbReference type="InterPro" id="IPR051539">
    <property type="entry name" value="T4SS-coupling_protein"/>
</dbReference>
<evidence type="ECO:0000256" key="4">
    <source>
        <dbReference type="ARBA" id="ARBA00022692"/>
    </source>
</evidence>
<dbReference type="RefSeq" id="WP_033102145.1">
    <property type="nucleotide sequence ID" value="NZ_JACEIP010000034.1"/>
</dbReference>
<dbReference type="Pfam" id="PF02534">
    <property type="entry name" value="T4SS-DNA_transf"/>
    <property type="match status" value="1"/>
</dbReference>
<accession>A0A7W1XCV4</accession>
<organism evidence="7 8">
    <name type="scientific">Thermoactinomyces daqus</name>
    <dbReference type="NCBI Taxonomy" id="1329516"/>
    <lineage>
        <taxon>Bacteria</taxon>
        <taxon>Bacillati</taxon>
        <taxon>Bacillota</taxon>
        <taxon>Bacilli</taxon>
        <taxon>Bacillales</taxon>
        <taxon>Thermoactinomycetaceae</taxon>
        <taxon>Thermoactinomyces</taxon>
    </lineage>
</organism>
<comment type="subcellular location">
    <subcellularLocation>
        <location evidence="1">Cell membrane</location>
        <topology evidence="1">Multi-pass membrane protein</topology>
    </subcellularLocation>
</comment>
<keyword evidence="5" id="KW-1133">Transmembrane helix</keyword>
<evidence type="ECO:0000256" key="1">
    <source>
        <dbReference type="ARBA" id="ARBA00004651"/>
    </source>
</evidence>
<dbReference type="InterPro" id="IPR027417">
    <property type="entry name" value="P-loop_NTPase"/>
</dbReference>
<proteinExistence type="inferred from homology"/>
<dbReference type="Proteomes" id="UP000530514">
    <property type="component" value="Unassembled WGS sequence"/>
</dbReference>
<evidence type="ECO:0000313" key="7">
    <source>
        <dbReference type="EMBL" id="MBA4544286.1"/>
    </source>
</evidence>
<reference evidence="7 8" key="1">
    <citation type="submission" date="2020-07" db="EMBL/GenBank/DDBJ databases">
        <authorList>
            <person name="Feng H."/>
        </authorList>
    </citation>
    <scope>NUCLEOTIDE SEQUENCE [LARGE SCALE GENOMIC DNA]</scope>
    <source>
        <strain evidence="8">s-11</strain>
    </source>
</reference>
<dbReference type="SUPFAM" id="SSF52540">
    <property type="entry name" value="P-loop containing nucleoside triphosphate hydrolases"/>
    <property type="match status" value="1"/>
</dbReference>
<sequence length="569" mass="65353">MFKLVKVPFKALDVVNARMAKGFNWLVKKEKLQHRDPYGIARAFFHGSFVIGMPYLVAQANGYELGPFGVPVWIGGAVYTYRAWRDVYKTKKEADTYGDARFLEFHELKKAGLIGKTGLLLGKMKGKFISKPETMEGHVIVIGPPGSGKTSGFVIPSLWVWQDSALVFDPKGGELSEKTAVYRSRFQKVYVFNPFAEKCDQYNPLDFCHTTDEALSMAEILIPQENKANAYWEEMARSIVAAAIYEGHLKHRTLTEVCKFICSNDIGELKEYYLNHPNEKVRLLASPLRHLEDKVQSYVMSDLMRSLNKIAADDNIKRATSQSDWDLNELESRATIYLSVPEEKLKLPQYRKLMNIIINQAVDHLSARKEVKKNDKRPRILFMIDELPTLGHIPSLLQSLATLRSRGVVLSLAFQAMSQLDDIYQVNGRKTIMNICPFKLVFGIDEPETQRYFSDRAGTKTIKTESINRSEDREGYERVSISESETGVPLIHPNDWSDLQKKPVLFTTSKHPARLEIIEYWKDFQLNQIMRRKLKEVVKQRQRKEIIVDHMKEIVGDITPQENERREAN</sequence>
<evidence type="ECO:0000256" key="5">
    <source>
        <dbReference type="ARBA" id="ARBA00022989"/>
    </source>
</evidence>
<dbReference type="AlphaFoldDB" id="A0A7W1XCV4"/>
<dbReference type="EMBL" id="JACEIP010000034">
    <property type="protein sequence ID" value="MBA4544286.1"/>
    <property type="molecule type" value="Genomic_DNA"/>
</dbReference>
<evidence type="ECO:0000313" key="8">
    <source>
        <dbReference type="Proteomes" id="UP000530514"/>
    </source>
</evidence>
<gene>
    <name evidence="7" type="ORF">H1164_15645</name>
</gene>
<comment type="similarity">
    <text evidence="2">Belongs to the VirD4/TraG family.</text>
</comment>
<dbReference type="InterPro" id="IPR003688">
    <property type="entry name" value="TraG/VirD4"/>
</dbReference>
<evidence type="ECO:0000256" key="2">
    <source>
        <dbReference type="ARBA" id="ARBA00008806"/>
    </source>
</evidence>
<dbReference type="PANTHER" id="PTHR37937:SF1">
    <property type="entry name" value="CONJUGATIVE TRANSFER: DNA TRANSPORT"/>
    <property type="match status" value="1"/>
</dbReference>